<dbReference type="InterPro" id="IPR001370">
    <property type="entry name" value="BIR_rpt"/>
</dbReference>
<protein>
    <submittedName>
        <fullName evidence="1">Uncharacterized protein</fullName>
    </submittedName>
</protein>
<organism evidence="1">
    <name type="scientific">Darwinula stevensoni</name>
    <dbReference type="NCBI Taxonomy" id="69355"/>
    <lineage>
        <taxon>Eukaryota</taxon>
        <taxon>Metazoa</taxon>
        <taxon>Ecdysozoa</taxon>
        <taxon>Arthropoda</taxon>
        <taxon>Crustacea</taxon>
        <taxon>Oligostraca</taxon>
        <taxon>Ostracoda</taxon>
        <taxon>Podocopa</taxon>
        <taxon>Podocopida</taxon>
        <taxon>Darwinulocopina</taxon>
        <taxon>Darwinuloidea</taxon>
        <taxon>Darwinulidae</taxon>
        <taxon>Darwinula</taxon>
    </lineage>
</organism>
<dbReference type="Proteomes" id="UP000677054">
    <property type="component" value="Unassembled WGS sequence"/>
</dbReference>
<dbReference type="InterPro" id="IPR050784">
    <property type="entry name" value="IAP"/>
</dbReference>
<proteinExistence type="predicted"/>
<accession>A0A7R8XB71</accession>
<dbReference type="AlphaFoldDB" id="A0A7R8XB71"/>
<dbReference type="PROSITE" id="PS50143">
    <property type="entry name" value="BIR_REPEAT_2"/>
    <property type="match status" value="1"/>
</dbReference>
<sequence length="298" mass="34123">MCAKDSWDGTYRRIDKPFRYPQIYVADGMNRAPFDPIQMPGCQQKPRPLTAKDVMGRGAAIEKMEGDSTEAALAKPNNNFALALFTENKRRKTFNCVSAIAAYVDVAEFVRWGFYLDVDLKTASKLQDNLEELSKLIVCCAFCRGKCRLKTFFITSESSETIRLRHRHLPPSYEAYSNTGKCFSNVEFSSRALSKGYPSDDEDFNPNRKKMLSNANRLCSLEFFPKRYIVSTDEMARWGQYYTGIRDETACIFCRLIIHNWEYGDNPYEEHHASSELIVEEDVDFHHLSGVDAQGGEK</sequence>
<dbReference type="EMBL" id="LR900943">
    <property type="protein sequence ID" value="CAD7247339.1"/>
    <property type="molecule type" value="Genomic_DNA"/>
</dbReference>
<evidence type="ECO:0000313" key="2">
    <source>
        <dbReference type="Proteomes" id="UP000677054"/>
    </source>
</evidence>
<dbReference type="Gene3D" id="1.10.1170.10">
    <property type="entry name" value="Inhibitor Of Apoptosis Protein (2mihbC-IAP-1), Chain A"/>
    <property type="match status" value="1"/>
</dbReference>
<reference evidence="1" key="1">
    <citation type="submission" date="2020-11" db="EMBL/GenBank/DDBJ databases">
        <authorList>
            <person name="Tran Van P."/>
        </authorList>
    </citation>
    <scope>NUCLEOTIDE SEQUENCE</scope>
</reference>
<name>A0A7R8XB71_9CRUS</name>
<keyword evidence="2" id="KW-1185">Reference proteome</keyword>
<dbReference type="CDD" id="cd00022">
    <property type="entry name" value="BIR"/>
    <property type="match status" value="1"/>
</dbReference>
<dbReference type="GO" id="GO:0005737">
    <property type="term" value="C:cytoplasm"/>
    <property type="evidence" value="ECO:0007669"/>
    <property type="project" value="TreeGrafter"/>
</dbReference>
<dbReference type="GO" id="GO:0005634">
    <property type="term" value="C:nucleus"/>
    <property type="evidence" value="ECO:0007669"/>
    <property type="project" value="TreeGrafter"/>
</dbReference>
<dbReference type="PANTHER" id="PTHR10044">
    <property type="entry name" value="INHIBITOR OF APOPTOSIS"/>
    <property type="match status" value="1"/>
</dbReference>
<dbReference type="SUPFAM" id="SSF57924">
    <property type="entry name" value="Inhibitor of apoptosis (IAP) repeat"/>
    <property type="match status" value="1"/>
</dbReference>
<dbReference type="SMART" id="SM00238">
    <property type="entry name" value="BIR"/>
    <property type="match status" value="1"/>
</dbReference>
<evidence type="ECO:0000313" key="1">
    <source>
        <dbReference type="EMBL" id="CAD7247339.1"/>
    </source>
</evidence>
<gene>
    <name evidence="1" type="ORF">DSTB1V02_LOCUS7172</name>
</gene>
<dbReference type="Pfam" id="PF00653">
    <property type="entry name" value="BIR"/>
    <property type="match status" value="1"/>
</dbReference>
<dbReference type="PANTHER" id="PTHR10044:SF139">
    <property type="entry name" value="DEATH-ASSOCIATED INHIBITOR OF APOPTOSIS 2"/>
    <property type="match status" value="1"/>
</dbReference>
<dbReference type="EMBL" id="CAJPEV010001426">
    <property type="protein sequence ID" value="CAG0892571.1"/>
    <property type="molecule type" value="Genomic_DNA"/>
</dbReference>